<feature type="transmembrane region" description="Helical" evidence="8">
    <location>
        <begin position="168"/>
        <end position="192"/>
    </location>
</feature>
<dbReference type="PANTHER" id="PTHR30472:SF24">
    <property type="entry name" value="FERRIC ENTEROBACTIN TRANSPORT SYSTEM PERMEASE PROTEIN FEPG"/>
    <property type="match status" value="1"/>
</dbReference>
<feature type="transmembrane region" description="Helical" evidence="8">
    <location>
        <begin position="256"/>
        <end position="283"/>
    </location>
</feature>
<keyword evidence="5 8" id="KW-0812">Transmembrane</keyword>
<keyword evidence="10" id="KW-1185">Reference proteome</keyword>
<evidence type="ECO:0000256" key="4">
    <source>
        <dbReference type="ARBA" id="ARBA00022475"/>
    </source>
</evidence>
<evidence type="ECO:0000256" key="3">
    <source>
        <dbReference type="ARBA" id="ARBA00022448"/>
    </source>
</evidence>
<evidence type="ECO:0000256" key="1">
    <source>
        <dbReference type="ARBA" id="ARBA00004651"/>
    </source>
</evidence>
<feature type="transmembrane region" description="Helical" evidence="8">
    <location>
        <begin position="137"/>
        <end position="156"/>
    </location>
</feature>
<evidence type="ECO:0000256" key="7">
    <source>
        <dbReference type="ARBA" id="ARBA00023136"/>
    </source>
</evidence>
<feature type="transmembrane region" description="Helical" evidence="8">
    <location>
        <begin position="76"/>
        <end position="94"/>
    </location>
</feature>
<dbReference type="Gene3D" id="1.10.3470.10">
    <property type="entry name" value="ABC transporter involved in vitamin B12 uptake, BtuC"/>
    <property type="match status" value="1"/>
</dbReference>
<dbReference type="CDD" id="cd06550">
    <property type="entry name" value="TM_ABC_iron-siderophores_like"/>
    <property type="match status" value="1"/>
</dbReference>
<feature type="transmembrane region" description="Helical" evidence="8">
    <location>
        <begin position="212"/>
        <end position="230"/>
    </location>
</feature>
<dbReference type="AlphaFoldDB" id="A0A926RT45"/>
<dbReference type="EMBL" id="JACXAH010000002">
    <property type="protein sequence ID" value="MBD1370862.1"/>
    <property type="molecule type" value="Genomic_DNA"/>
</dbReference>
<dbReference type="PANTHER" id="PTHR30472">
    <property type="entry name" value="FERRIC ENTEROBACTIN TRANSPORT SYSTEM PERMEASE PROTEIN"/>
    <property type="match status" value="1"/>
</dbReference>
<dbReference type="GO" id="GO:0033214">
    <property type="term" value="P:siderophore-iron import into cell"/>
    <property type="evidence" value="ECO:0007669"/>
    <property type="project" value="TreeGrafter"/>
</dbReference>
<feature type="transmembrane region" description="Helical" evidence="8">
    <location>
        <begin position="328"/>
        <end position="345"/>
    </location>
</feature>
<evidence type="ECO:0000256" key="6">
    <source>
        <dbReference type="ARBA" id="ARBA00022989"/>
    </source>
</evidence>
<dbReference type="InterPro" id="IPR037294">
    <property type="entry name" value="ABC_BtuC-like"/>
</dbReference>
<accession>A0A926RT45</accession>
<keyword evidence="4" id="KW-1003">Cell membrane</keyword>
<feature type="transmembrane region" description="Helical" evidence="8">
    <location>
        <begin position="21"/>
        <end position="44"/>
    </location>
</feature>
<keyword evidence="6 8" id="KW-1133">Transmembrane helix</keyword>
<sequence length="348" mass="37321">MKKYHSFRIGDDKISYLLDKKAVGVMGLLTISTFVILILCVAMGTEYIPFLDVLQVLLGQDSTSTFIIKELRLPRILVALLIGCALAVSGAILQSVVRNPLAAPDTLGITGGAAVAAVSLITFFSDGMNGFSISEQWIPVAAFVGATVVAALIYLFSWKDGVSPFRFILIGIGFFTLTQAVTNLIMLLGPVWRASQSQIWLTGTIYGSKWEHVYILSLWLVILLLLTFLLGRKIGVQEFGDSVAIGLGSKVQRERFILLLISTALAGVAVAFAGAVSFVGLIAPNAARRLVGGSFGPFVFTSACLGAMFVLLADLLGRTLVANVEIPAGVFTALIGAPYFIYLLYRSR</sequence>
<dbReference type="Pfam" id="PF01032">
    <property type="entry name" value="FecCD"/>
    <property type="match status" value="1"/>
</dbReference>
<comment type="subcellular location">
    <subcellularLocation>
        <location evidence="1">Cell membrane</location>
        <topology evidence="1">Multi-pass membrane protein</topology>
    </subcellularLocation>
</comment>
<feature type="transmembrane region" description="Helical" evidence="8">
    <location>
        <begin position="295"/>
        <end position="316"/>
    </location>
</feature>
<proteinExistence type="inferred from homology"/>
<feature type="transmembrane region" description="Helical" evidence="8">
    <location>
        <begin position="106"/>
        <end position="125"/>
    </location>
</feature>
<evidence type="ECO:0000256" key="8">
    <source>
        <dbReference type="SAM" id="Phobius"/>
    </source>
</evidence>
<comment type="similarity">
    <text evidence="2">Belongs to the binding-protein-dependent transport system permease family. FecCD subfamily.</text>
</comment>
<reference evidence="9" key="1">
    <citation type="submission" date="2020-09" db="EMBL/GenBank/DDBJ databases">
        <title>A novel bacterium of genus Hazenella, isolated from South China Sea.</title>
        <authorList>
            <person name="Huang H."/>
            <person name="Mo K."/>
            <person name="Hu Y."/>
        </authorList>
    </citation>
    <scope>NUCLEOTIDE SEQUENCE</scope>
    <source>
        <strain evidence="9">IB182357</strain>
    </source>
</reference>
<dbReference type="SUPFAM" id="SSF81345">
    <property type="entry name" value="ABC transporter involved in vitamin B12 uptake, BtuC"/>
    <property type="match status" value="1"/>
</dbReference>
<keyword evidence="3" id="KW-0813">Transport</keyword>
<evidence type="ECO:0000256" key="5">
    <source>
        <dbReference type="ARBA" id="ARBA00022692"/>
    </source>
</evidence>
<dbReference type="GO" id="GO:0022857">
    <property type="term" value="F:transmembrane transporter activity"/>
    <property type="evidence" value="ECO:0007669"/>
    <property type="project" value="InterPro"/>
</dbReference>
<dbReference type="RefSeq" id="WP_191139231.1">
    <property type="nucleotide sequence ID" value="NZ_JACXAG020000002.1"/>
</dbReference>
<comment type="caution">
    <text evidence="9">The sequence shown here is derived from an EMBL/GenBank/DDBJ whole genome shotgun (WGS) entry which is preliminary data.</text>
</comment>
<dbReference type="Proteomes" id="UP000661691">
    <property type="component" value="Unassembled WGS sequence"/>
</dbReference>
<evidence type="ECO:0000256" key="2">
    <source>
        <dbReference type="ARBA" id="ARBA00007935"/>
    </source>
</evidence>
<dbReference type="InterPro" id="IPR000522">
    <property type="entry name" value="ABC_transptr_permease_BtuC"/>
</dbReference>
<gene>
    <name evidence="9" type="ORF">IC620_00610</name>
</gene>
<evidence type="ECO:0000313" key="10">
    <source>
        <dbReference type="Proteomes" id="UP000661691"/>
    </source>
</evidence>
<keyword evidence="7 8" id="KW-0472">Membrane</keyword>
<name>A0A926RT45_9BACL</name>
<evidence type="ECO:0000313" key="9">
    <source>
        <dbReference type="EMBL" id="MBD1370862.1"/>
    </source>
</evidence>
<dbReference type="FunFam" id="1.10.3470.10:FF:000001">
    <property type="entry name" value="Vitamin B12 ABC transporter permease BtuC"/>
    <property type="match status" value="1"/>
</dbReference>
<protein>
    <submittedName>
        <fullName evidence="9">Iron ABC transporter permease</fullName>
    </submittedName>
</protein>
<organism evidence="9 10">
    <name type="scientific">Polycladospora coralii</name>
    <dbReference type="NCBI Taxonomy" id="2771432"/>
    <lineage>
        <taxon>Bacteria</taxon>
        <taxon>Bacillati</taxon>
        <taxon>Bacillota</taxon>
        <taxon>Bacilli</taxon>
        <taxon>Bacillales</taxon>
        <taxon>Thermoactinomycetaceae</taxon>
        <taxon>Polycladospora</taxon>
    </lineage>
</organism>
<dbReference type="GO" id="GO:0005886">
    <property type="term" value="C:plasma membrane"/>
    <property type="evidence" value="ECO:0007669"/>
    <property type="project" value="UniProtKB-SubCell"/>
</dbReference>